<gene>
    <name evidence="2" type="ORF">AVEN_147597_1</name>
</gene>
<name>A0A4Y2H6S9_ARAVE</name>
<protein>
    <submittedName>
        <fullName evidence="2">Uncharacterized protein</fullName>
    </submittedName>
</protein>
<dbReference type="OrthoDB" id="6470495at2759"/>
<feature type="compositionally biased region" description="Basic and acidic residues" evidence="1">
    <location>
        <begin position="77"/>
        <end position="87"/>
    </location>
</feature>
<evidence type="ECO:0000313" key="2">
    <source>
        <dbReference type="EMBL" id="GBM60034.1"/>
    </source>
</evidence>
<evidence type="ECO:0000313" key="3">
    <source>
        <dbReference type="Proteomes" id="UP000499080"/>
    </source>
</evidence>
<proteinExistence type="predicted"/>
<comment type="caution">
    <text evidence="2">The sequence shown here is derived from an EMBL/GenBank/DDBJ whole genome shotgun (WGS) entry which is preliminary data.</text>
</comment>
<feature type="compositionally biased region" description="Acidic residues" evidence="1">
    <location>
        <begin position="88"/>
        <end position="99"/>
    </location>
</feature>
<sequence length="99" mass="11070">MPRKRYLTLEESIQRLFEVDTDDDEQNNIDIVVPPETAEASDEEEGNDNILNHDNDDLPSDTAGTGHVCSNAPPETDEQKLQLSEDNKDPDDAEEMGNL</sequence>
<feature type="region of interest" description="Disordered" evidence="1">
    <location>
        <begin position="18"/>
        <end position="99"/>
    </location>
</feature>
<dbReference type="Proteomes" id="UP000499080">
    <property type="component" value="Unassembled WGS sequence"/>
</dbReference>
<organism evidence="2 3">
    <name type="scientific">Araneus ventricosus</name>
    <name type="common">Orbweaver spider</name>
    <name type="synonym">Epeira ventricosa</name>
    <dbReference type="NCBI Taxonomy" id="182803"/>
    <lineage>
        <taxon>Eukaryota</taxon>
        <taxon>Metazoa</taxon>
        <taxon>Ecdysozoa</taxon>
        <taxon>Arthropoda</taxon>
        <taxon>Chelicerata</taxon>
        <taxon>Arachnida</taxon>
        <taxon>Araneae</taxon>
        <taxon>Araneomorphae</taxon>
        <taxon>Entelegynae</taxon>
        <taxon>Araneoidea</taxon>
        <taxon>Araneidae</taxon>
        <taxon>Araneus</taxon>
    </lineage>
</organism>
<keyword evidence="3" id="KW-1185">Reference proteome</keyword>
<dbReference type="EMBL" id="BGPR01001712">
    <property type="protein sequence ID" value="GBM60034.1"/>
    <property type="molecule type" value="Genomic_DNA"/>
</dbReference>
<accession>A0A4Y2H6S9</accession>
<reference evidence="2 3" key="1">
    <citation type="journal article" date="2019" name="Sci. Rep.">
        <title>Orb-weaving spider Araneus ventricosus genome elucidates the spidroin gene catalogue.</title>
        <authorList>
            <person name="Kono N."/>
            <person name="Nakamura H."/>
            <person name="Ohtoshi R."/>
            <person name="Moran D.A.P."/>
            <person name="Shinohara A."/>
            <person name="Yoshida Y."/>
            <person name="Fujiwara M."/>
            <person name="Mori M."/>
            <person name="Tomita M."/>
            <person name="Arakawa K."/>
        </authorList>
    </citation>
    <scope>NUCLEOTIDE SEQUENCE [LARGE SCALE GENOMIC DNA]</scope>
</reference>
<evidence type="ECO:0000256" key="1">
    <source>
        <dbReference type="SAM" id="MobiDB-lite"/>
    </source>
</evidence>
<dbReference type="AlphaFoldDB" id="A0A4Y2H6S9"/>